<comment type="caution">
    <text evidence="2">The sequence shown here is derived from an EMBL/GenBank/DDBJ whole genome shotgun (WGS) entry which is preliminary data.</text>
</comment>
<name>A0A8H3B9V7_9AGAM</name>
<feature type="transmembrane region" description="Helical" evidence="1">
    <location>
        <begin position="12"/>
        <end position="33"/>
    </location>
</feature>
<gene>
    <name evidence="2" type="ORF">RDB_LOCUS127962</name>
</gene>
<dbReference type="AlphaFoldDB" id="A0A8H3B9V7"/>
<proteinExistence type="predicted"/>
<keyword evidence="1" id="KW-0812">Transmembrane</keyword>
<keyword evidence="1" id="KW-1133">Transmembrane helix</keyword>
<evidence type="ECO:0000256" key="1">
    <source>
        <dbReference type="SAM" id="Phobius"/>
    </source>
</evidence>
<evidence type="ECO:0000313" key="2">
    <source>
        <dbReference type="EMBL" id="CAE6451342.1"/>
    </source>
</evidence>
<accession>A0A8H3B9V7</accession>
<sequence length="105" mass="12228">MTFDYADMSSDALRGPPIAAMAFAGIMLLHAMYKVAGRTRRFEVGNFGEAWERYVSRLIDHPELGLVRARIFEKMKHKNCEIYKDNRRPSLGGSRAWEWRDDLMM</sequence>
<evidence type="ECO:0000313" key="3">
    <source>
        <dbReference type="Proteomes" id="UP000663841"/>
    </source>
</evidence>
<dbReference type="OrthoDB" id="445301at2759"/>
<organism evidence="2 3">
    <name type="scientific">Rhizoctonia solani</name>
    <dbReference type="NCBI Taxonomy" id="456999"/>
    <lineage>
        <taxon>Eukaryota</taxon>
        <taxon>Fungi</taxon>
        <taxon>Dikarya</taxon>
        <taxon>Basidiomycota</taxon>
        <taxon>Agaricomycotina</taxon>
        <taxon>Agaricomycetes</taxon>
        <taxon>Cantharellales</taxon>
        <taxon>Ceratobasidiaceae</taxon>
        <taxon>Rhizoctonia</taxon>
    </lineage>
</organism>
<protein>
    <submittedName>
        <fullName evidence="2">Uncharacterized protein</fullName>
    </submittedName>
</protein>
<keyword evidence="1" id="KW-0472">Membrane</keyword>
<dbReference type="Proteomes" id="UP000663841">
    <property type="component" value="Unassembled WGS sequence"/>
</dbReference>
<reference evidence="2" key="1">
    <citation type="submission" date="2021-01" db="EMBL/GenBank/DDBJ databases">
        <authorList>
            <person name="Kaushik A."/>
        </authorList>
    </citation>
    <scope>NUCLEOTIDE SEQUENCE</scope>
    <source>
        <strain evidence="2">AG3-T5</strain>
    </source>
</reference>
<dbReference type="EMBL" id="CAJMWW010000152">
    <property type="protein sequence ID" value="CAE6451342.1"/>
    <property type="molecule type" value="Genomic_DNA"/>
</dbReference>